<name>A0A4Y7TI35_COPMI</name>
<comment type="caution">
    <text evidence="1">The sequence shown here is derived from an EMBL/GenBank/DDBJ whole genome shotgun (WGS) entry which is preliminary data.</text>
</comment>
<dbReference type="EMBL" id="QPFP01000011">
    <property type="protein sequence ID" value="TEB33826.1"/>
    <property type="molecule type" value="Genomic_DNA"/>
</dbReference>
<evidence type="ECO:0000313" key="1">
    <source>
        <dbReference type="EMBL" id="TEB33826.1"/>
    </source>
</evidence>
<protein>
    <submittedName>
        <fullName evidence="1">Uncharacterized protein</fullName>
    </submittedName>
</protein>
<accession>A0A4Y7TI35</accession>
<sequence length="123" mass="13219">MATVLDMPAVLTKIGGASNATYWVKNGRFSFPFRTFWIGYGAHCEWCNWVYQRCRSATSSTSESKPGFTVSPSSGVVQTDGVVATKSQPPSVQDCAGGVCSGNLQIYRRQCGTARYSASACVL</sequence>
<organism evidence="1 2">
    <name type="scientific">Coprinellus micaceus</name>
    <name type="common">Glistening ink-cap mushroom</name>
    <name type="synonym">Coprinus micaceus</name>
    <dbReference type="NCBI Taxonomy" id="71717"/>
    <lineage>
        <taxon>Eukaryota</taxon>
        <taxon>Fungi</taxon>
        <taxon>Dikarya</taxon>
        <taxon>Basidiomycota</taxon>
        <taxon>Agaricomycotina</taxon>
        <taxon>Agaricomycetes</taxon>
        <taxon>Agaricomycetidae</taxon>
        <taxon>Agaricales</taxon>
        <taxon>Agaricineae</taxon>
        <taxon>Psathyrellaceae</taxon>
        <taxon>Coprinellus</taxon>
    </lineage>
</organism>
<proteinExistence type="predicted"/>
<keyword evidence="2" id="KW-1185">Reference proteome</keyword>
<reference evidence="1 2" key="1">
    <citation type="journal article" date="2019" name="Nat. Ecol. Evol.">
        <title>Megaphylogeny resolves global patterns of mushroom evolution.</title>
        <authorList>
            <person name="Varga T."/>
            <person name="Krizsan K."/>
            <person name="Foldi C."/>
            <person name="Dima B."/>
            <person name="Sanchez-Garcia M."/>
            <person name="Sanchez-Ramirez S."/>
            <person name="Szollosi G.J."/>
            <person name="Szarkandi J.G."/>
            <person name="Papp V."/>
            <person name="Albert L."/>
            <person name="Andreopoulos W."/>
            <person name="Angelini C."/>
            <person name="Antonin V."/>
            <person name="Barry K.W."/>
            <person name="Bougher N.L."/>
            <person name="Buchanan P."/>
            <person name="Buyck B."/>
            <person name="Bense V."/>
            <person name="Catcheside P."/>
            <person name="Chovatia M."/>
            <person name="Cooper J."/>
            <person name="Damon W."/>
            <person name="Desjardin D."/>
            <person name="Finy P."/>
            <person name="Geml J."/>
            <person name="Haridas S."/>
            <person name="Hughes K."/>
            <person name="Justo A."/>
            <person name="Karasinski D."/>
            <person name="Kautmanova I."/>
            <person name="Kiss B."/>
            <person name="Kocsube S."/>
            <person name="Kotiranta H."/>
            <person name="LaButti K.M."/>
            <person name="Lechner B.E."/>
            <person name="Liimatainen K."/>
            <person name="Lipzen A."/>
            <person name="Lukacs Z."/>
            <person name="Mihaltcheva S."/>
            <person name="Morgado L.N."/>
            <person name="Niskanen T."/>
            <person name="Noordeloos M.E."/>
            <person name="Ohm R.A."/>
            <person name="Ortiz-Santana B."/>
            <person name="Ovrebo C."/>
            <person name="Racz N."/>
            <person name="Riley R."/>
            <person name="Savchenko A."/>
            <person name="Shiryaev A."/>
            <person name="Soop K."/>
            <person name="Spirin V."/>
            <person name="Szebenyi C."/>
            <person name="Tomsovsky M."/>
            <person name="Tulloss R.E."/>
            <person name="Uehling J."/>
            <person name="Grigoriev I.V."/>
            <person name="Vagvolgyi C."/>
            <person name="Papp T."/>
            <person name="Martin F.M."/>
            <person name="Miettinen O."/>
            <person name="Hibbett D.S."/>
            <person name="Nagy L.G."/>
        </authorList>
    </citation>
    <scope>NUCLEOTIDE SEQUENCE [LARGE SCALE GENOMIC DNA]</scope>
    <source>
        <strain evidence="1 2">FP101781</strain>
    </source>
</reference>
<dbReference type="AlphaFoldDB" id="A0A4Y7TI35"/>
<evidence type="ECO:0000313" key="2">
    <source>
        <dbReference type="Proteomes" id="UP000298030"/>
    </source>
</evidence>
<gene>
    <name evidence="1" type="ORF">FA13DRAFT_1812418</name>
</gene>
<dbReference type="Proteomes" id="UP000298030">
    <property type="component" value="Unassembled WGS sequence"/>
</dbReference>